<dbReference type="OrthoDB" id="5340195at2759"/>
<feature type="transmembrane region" description="Helical" evidence="2">
    <location>
        <begin position="108"/>
        <end position="129"/>
    </location>
</feature>
<accession>A0A6A6XUF5</accession>
<reference evidence="3" key="1">
    <citation type="journal article" date="2020" name="Stud. Mycol.">
        <title>101 Dothideomycetes genomes: a test case for predicting lifestyles and emergence of pathogens.</title>
        <authorList>
            <person name="Haridas S."/>
            <person name="Albert R."/>
            <person name="Binder M."/>
            <person name="Bloem J."/>
            <person name="Labutti K."/>
            <person name="Salamov A."/>
            <person name="Andreopoulos B."/>
            <person name="Baker S."/>
            <person name="Barry K."/>
            <person name="Bills G."/>
            <person name="Bluhm B."/>
            <person name="Cannon C."/>
            <person name="Castanera R."/>
            <person name="Culley D."/>
            <person name="Daum C."/>
            <person name="Ezra D."/>
            <person name="Gonzalez J."/>
            <person name="Henrissat B."/>
            <person name="Kuo A."/>
            <person name="Liang C."/>
            <person name="Lipzen A."/>
            <person name="Lutzoni F."/>
            <person name="Magnuson J."/>
            <person name="Mondo S."/>
            <person name="Nolan M."/>
            <person name="Ohm R."/>
            <person name="Pangilinan J."/>
            <person name="Park H.-J."/>
            <person name="Ramirez L."/>
            <person name="Alfaro M."/>
            <person name="Sun H."/>
            <person name="Tritt A."/>
            <person name="Yoshinaga Y."/>
            <person name="Zwiers L.-H."/>
            <person name="Turgeon B."/>
            <person name="Goodwin S."/>
            <person name="Spatafora J."/>
            <person name="Crous P."/>
            <person name="Grigoriev I."/>
        </authorList>
    </citation>
    <scope>NUCLEOTIDE SEQUENCE</scope>
    <source>
        <strain evidence="3">CBS 109.77</strain>
    </source>
</reference>
<evidence type="ECO:0000313" key="4">
    <source>
        <dbReference type="Proteomes" id="UP000799757"/>
    </source>
</evidence>
<organism evidence="3 4">
    <name type="scientific">Melanomma pulvis-pyrius CBS 109.77</name>
    <dbReference type="NCBI Taxonomy" id="1314802"/>
    <lineage>
        <taxon>Eukaryota</taxon>
        <taxon>Fungi</taxon>
        <taxon>Dikarya</taxon>
        <taxon>Ascomycota</taxon>
        <taxon>Pezizomycotina</taxon>
        <taxon>Dothideomycetes</taxon>
        <taxon>Pleosporomycetidae</taxon>
        <taxon>Pleosporales</taxon>
        <taxon>Melanommataceae</taxon>
        <taxon>Melanomma</taxon>
    </lineage>
</organism>
<feature type="region of interest" description="Disordered" evidence="1">
    <location>
        <begin position="1"/>
        <end position="52"/>
    </location>
</feature>
<keyword evidence="2" id="KW-0812">Transmembrane</keyword>
<dbReference type="EMBL" id="MU001753">
    <property type="protein sequence ID" value="KAF2800080.1"/>
    <property type="molecule type" value="Genomic_DNA"/>
</dbReference>
<feature type="transmembrane region" description="Helical" evidence="2">
    <location>
        <begin position="581"/>
        <end position="603"/>
    </location>
</feature>
<keyword evidence="4" id="KW-1185">Reference proteome</keyword>
<protein>
    <recommendedName>
        <fullName evidence="5">Formylmethionine deformylase-like protein</fullName>
    </recommendedName>
</protein>
<dbReference type="PANTHER" id="PTHR35041:SF3">
    <property type="entry name" value="FORMYLMETHIONINE DEFORMYLASE-LIKE PROTEIN"/>
    <property type="match status" value="1"/>
</dbReference>
<proteinExistence type="predicted"/>
<feature type="transmembrane region" description="Helical" evidence="2">
    <location>
        <begin position="141"/>
        <end position="165"/>
    </location>
</feature>
<evidence type="ECO:0000313" key="3">
    <source>
        <dbReference type="EMBL" id="KAF2800080.1"/>
    </source>
</evidence>
<keyword evidence="2" id="KW-0472">Membrane</keyword>
<name>A0A6A6XUF5_9PLEO</name>
<evidence type="ECO:0000256" key="2">
    <source>
        <dbReference type="SAM" id="Phobius"/>
    </source>
</evidence>
<dbReference type="AlphaFoldDB" id="A0A6A6XUF5"/>
<evidence type="ECO:0000256" key="1">
    <source>
        <dbReference type="SAM" id="MobiDB-lite"/>
    </source>
</evidence>
<dbReference type="Proteomes" id="UP000799757">
    <property type="component" value="Unassembled WGS sequence"/>
</dbReference>
<evidence type="ECO:0008006" key="5">
    <source>
        <dbReference type="Google" id="ProtNLM"/>
    </source>
</evidence>
<keyword evidence="2" id="KW-1133">Transmembrane helix</keyword>
<sequence length="714" mass="79856">MSDLPRTSQDARDTYSFQKAPSPSESSLRNLPSGSYFPASRGGDNASIMDSPAPGRGLFPTQTWGGTASLYSLGSLNHYKTMDADTQALVDRRAGEIAKWHIHWQTPAITVAFFIAGLLAALGHHVFYARLDGKPATEQLIMIRYGTALAFFVKSMLVGCVILCYRQRIWHTFRTKAMTMSAIDGLFSATEDPSQFFNWEMIRNGKLATLMALTSWLIPIASVLSPAALTSETRVTLNQTHCPAVASLNFSHESVYDFRNVNNYPGASLVYYNTTDTKGTTEGWFDYYDQPSKNARRLTVTSAYLRKAATLTKASNNSCGADWDCSYDLKFQAPGYKCDEASADDVPPFNLSVLAPEGKNIYYSNVDLNDYANPQIDTDDDGMPVQKPPYPDSLGVFQSEPVLWIGYSLNTSKPYDKSSPYAELWRNVHEPKIFKCVLHYTDYTFNIKYEESIQNATLKQRDFLSPVIETAVVPTDREKYKLAASYHAMGALLRNFMRGSIFYKSDSRYFVTKSDVSETRLMDSATSYPVANLMEELQSFYEDMIITLLSEPFLVVGDRQDVECDKTKKQNVYVYHAEGLWVGYAIAVAIAFASIFVGAWSIFQNGVSSDIQFSRIMVTTRNPTLDRLSVGACLGGDPFPKELTQTKLRFGVLLEDDPREGPLGRVEHCCFGAAGEVKEIVKNGTYAGLKKWRKPVEEEAGDVEEKEALLRKRH</sequence>
<feature type="transmembrane region" description="Helical" evidence="2">
    <location>
        <begin position="207"/>
        <end position="229"/>
    </location>
</feature>
<dbReference type="PANTHER" id="PTHR35041">
    <property type="entry name" value="MEDIATOR OF RNA POLYMERASE II TRANSCRIPTION SUBUNIT 1"/>
    <property type="match status" value="1"/>
</dbReference>
<feature type="compositionally biased region" description="Polar residues" evidence="1">
    <location>
        <begin position="15"/>
        <end position="33"/>
    </location>
</feature>
<gene>
    <name evidence="3" type="ORF">K505DRAFT_229565</name>
</gene>